<feature type="binding site" evidence="6">
    <location>
        <position position="596"/>
    </location>
    <ligand>
        <name>ATP</name>
        <dbReference type="ChEBI" id="CHEBI:30616"/>
    </ligand>
</feature>
<dbReference type="EC" id="2.7.4.1" evidence="6 7"/>
<keyword evidence="3 6" id="KW-0547">Nucleotide-binding</keyword>
<dbReference type="SUPFAM" id="SSF140356">
    <property type="entry name" value="PPK N-terminal domain-like"/>
    <property type="match status" value="1"/>
</dbReference>
<dbReference type="NCBIfam" id="NF003921">
    <property type="entry name" value="PRK05443.2-2"/>
    <property type="match status" value="1"/>
</dbReference>
<evidence type="ECO:0000256" key="5">
    <source>
        <dbReference type="ARBA" id="ARBA00022840"/>
    </source>
</evidence>
<dbReference type="Pfam" id="PF13090">
    <property type="entry name" value="PP_kinase_C"/>
    <property type="match status" value="1"/>
</dbReference>
<keyword evidence="2 6" id="KW-0808">Transferase</keyword>
<dbReference type="Proteomes" id="UP000037939">
    <property type="component" value="Unassembled WGS sequence"/>
</dbReference>
<dbReference type="SUPFAM" id="SSF143724">
    <property type="entry name" value="PHP14-like"/>
    <property type="match status" value="1"/>
</dbReference>
<name>A0A0N0XGU8_9NEIS</name>
<dbReference type="InterPro" id="IPR036830">
    <property type="entry name" value="PP_kinase_middle_dom_sf"/>
</dbReference>
<evidence type="ECO:0000259" key="8">
    <source>
        <dbReference type="Pfam" id="PF02503"/>
    </source>
</evidence>
<dbReference type="STRING" id="857265.WG78_18435"/>
<dbReference type="NCBIfam" id="NF003917">
    <property type="entry name" value="PRK05443.1-1"/>
    <property type="match status" value="1"/>
</dbReference>
<dbReference type="PATRIC" id="fig|857265.3.peg.3771"/>
<dbReference type="EMBL" id="LAQT01000031">
    <property type="protein sequence ID" value="KPC50210.1"/>
    <property type="molecule type" value="Genomic_DNA"/>
</dbReference>
<dbReference type="HAMAP" id="MF_00347">
    <property type="entry name" value="Polyphosphate_kinase"/>
    <property type="match status" value="1"/>
</dbReference>
<dbReference type="PANTHER" id="PTHR30218">
    <property type="entry name" value="POLYPHOSPHATE KINASE"/>
    <property type="match status" value="1"/>
</dbReference>
<comment type="caution">
    <text evidence="12">The sequence shown here is derived from an EMBL/GenBank/DDBJ whole genome shotgun (WGS) entry which is preliminary data.</text>
</comment>
<dbReference type="NCBIfam" id="NF003918">
    <property type="entry name" value="PRK05443.1-2"/>
    <property type="match status" value="1"/>
</dbReference>
<evidence type="ECO:0000256" key="6">
    <source>
        <dbReference type="HAMAP-Rule" id="MF_00347"/>
    </source>
</evidence>
<keyword evidence="6" id="KW-0460">Magnesium</keyword>
<dbReference type="RefSeq" id="WP_053939273.1">
    <property type="nucleotide sequence ID" value="NZ_LAQT01000031.1"/>
</dbReference>
<dbReference type="Gene3D" id="1.20.58.310">
    <property type="entry name" value="Polyphosphate kinase N-terminal domain"/>
    <property type="match status" value="1"/>
</dbReference>
<dbReference type="GO" id="GO:0046872">
    <property type="term" value="F:metal ion binding"/>
    <property type="evidence" value="ECO:0007669"/>
    <property type="project" value="UniProtKB-KW"/>
</dbReference>
<reference evidence="12 13" key="1">
    <citation type="submission" date="2015-07" db="EMBL/GenBank/DDBJ databases">
        <title>Draft genome sequence of the Amantichitinum ursilacus IGB-41, a new chitin-degrading bacterium.</title>
        <authorList>
            <person name="Kirstahler P."/>
            <person name="Guenther M."/>
            <person name="Grumaz C."/>
            <person name="Rupp S."/>
            <person name="Zibek S."/>
            <person name="Sohn K."/>
        </authorList>
    </citation>
    <scope>NUCLEOTIDE SEQUENCE [LARGE SCALE GENOMIC DNA]</scope>
    <source>
        <strain evidence="12 13">IGB-41</strain>
    </source>
</reference>
<comment type="similarity">
    <text evidence="6 7">Belongs to the polyphosphate kinase 1 (PPK1) family.</text>
</comment>
<evidence type="ECO:0000259" key="9">
    <source>
        <dbReference type="Pfam" id="PF13089"/>
    </source>
</evidence>
<evidence type="ECO:0000256" key="7">
    <source>
        <dbReference type="RuleBase" id="RU003800"/>
    </source>
</evidence>
<evidence type="ECO:0000313" key="12">
    <source>
        <dbReference type="EMBL" id="KPC50210.1"/>
    </source>
</evidence>
<feature type="active site" description="Phosphohistidine intermediate" evidence="6">
    <location>
        <position position="439"/>
    </location>
</feature>
<gene>
    <name evidence="6 12" type="primary">ppk</name>
    <name evidence="12" type="ORF">WG78_18435</name>
</gene>
<dbReference type="SUPFAM" id="SSF56024">
    <property type="entry name" value="Phospholipase D/nuclease"/>
    <property type="match status" value="2"/>
</dbReference>
<feature type="domain" description="Polyphosphate kinase N-terminal" evidence="9">
    <location>
        <begin position="12"/>
        <end position="116"/>
    </location>
</feature>
<feature type="binding site" evidence="6">
    <location>
        <position position="472"/>
    </location>
    <ligand>
        <name>ATP</name>
        <dbReference type="ChEBI" id="CHEBI:30616"/>
    </ligand>
</feature>
<dbReference type="InterPro" id="IPR003414">
    <property type="entry name" value="PP_kinase"/>
</dbReference>
<dbReference type="Pfam" id="PF17941">
    <property type="entry name" value="PP_kinase_C_1"/>
    <property type="match status" value="1"/>
</dbReference>
<keyword evidence="13" id="KW-1185">Reference proteome</keyword>
<comment type="cofactor">
    <cofactor evidence="6">
        <name>Mg(2+)</name>
        <dbReference type="ChEBI" id="CHEBI:18420"/>
    </cofactor>
</comment>
<feature type="binding site" evidence="6">
    <location>
        <position position="379"/>
    </location>
    <ligand>
        <name>Mg(2+)</name>
        <dbReference type="ChEBI" id="CHEBI:18420"/>
    </ligand>
</feature>
<evidence type="ECO:0000256" key="3">
    <source>
        <dbReference type="ARBA" id="ARBA00022741"/>
    </source>
</evidence>
<accession>A0A0N0XGU8</accession>
<evidence type="ECO:0000256" key="1">
    <source>
        <dbReference type="ARBA" id="ARBA00022553"/>
    </source>
</evidence>
<feature type="binding site" evidence="6">
    <location>
        <position position="568"/>
    </location>
    <ligand>
        <name>ATP</name>
        <dbReference type="ChEBI" id="CHEBI:30616"/>
    </ligand>
</feature>
<evidence type="ECO:0000259" key="11">
    <source>
        <dbReference type="Pfam" id="PF17941"/>
    </source>
</evidence>
<keyword evidence="1 6" id="KW-0597">Phosphoprotein</keyword>
<organism evidence="12 13">
    <name type="scientific">Amantichitinum ursilacus</name>
    <dbReference type="NCBI Taxonomy" id="857265"/>
    <lineage>
        <taxon>Bacteria</taxon>
        <taxon>Pseudomonadati</taxon>
        <taxon>Pseudomonadota</taxon>
        <taxon>Betaproteobacteria</taxon>
        <taxon>Neisseriales</taxon>
        <taxon>Chitinibacteraceae</taxon>
        <taxon>Amantichitinum</taxon>
    </lineage>
</organism>
<protein>
    <recommendedName>
        <fullName evidence="6 7">Polyphosphate kinase</fullName>
        <ecNumber evidence="6 7">2.7.4.1</ecNumber>
    </recommendedName>
    <alternativeName>
        <fullName evidence="6">ATP-polyphosphate phosphotransferase</fullName>
    </alternativeName>
    <alternativeName>
        <fullName evidence="6">Polyphosphoric acid kinase</fullName>
    </alternativeName>
</protein>
<dbReference type="InterPro" id="IPR036832">
    <property type="entry name" value="PPK_N_dom_sf"/>
</dbReference>
<proteinExistence type="inferred from homology"/>
<dbReference type="InterPro" id="IPR025198">
    <property type="entry name" value="PPK_N_dom"/>
</dbReference>
<dbReference type="Gene3D" id="3.30.870.10">
    <property type="entry name" value="Endonuclease Chain A"/>
    <property type="match status" value="2"/>
</dbReference>
<evidence type="ECO:0000256" key="4">
    <source>
        <dbReference type="ARBA" id="ARBA00022777"/>
    </source>
</evidence>
<dbReference type="GO" id="GO:0008976">
    <property type="term" value="F:polyphosphate kinase activity"/>
    <property type="evidence" value="ECO:0007669"/>
    <property type="project" value="UniProtKB-UniRule"/>
</dbReference>
<comment type="function">
    <text evidence="6 7">Catalyzes the reversible transfer of the terminal phosphate of ATP to form a long-chain polyphosphate (polyP).</text>
</comment>
<dbReference type="Pfam" id="PF13089">
    <property type="entry name" value="PP_kinase_N"/>
    <property type="match status" value="1"/>
</dbReference>
<dbReference type="OrthoDB" id="9761456at2"/>
<feature type="domain" description="Polyphosphate kinase middle" evidence="8">
    <location>
        <begin position="126"/>
        <end position="307"/>
    </location>
</feature>
<dbReference type="CDD" id="cd09168">
    <property type="entry name" value="PLDc_PaPPK1_C2_like"/>
    <property type="match status" value="1"/>
</dbReference>
<keyword evidence="6" id="KW-0479">Metal-binding</keyword>
<keyword evidence="4 6" id="KW-0418">Kinase</keyword>
<evidence type="ECO:0000313" key="13">
    <source>
        <dbReference type="Proteomes" id="UP000037939"/>
    </source>
</evidence>
<dbReference type="GO" id="GO:0009358">
    <property type="term" value="C:polyphosphate kinase complex"/>
    <property type="evidence" value="ECO:0007669"/>
    <property type="project" value="InterPro"/>
</dbReference>
<feature type="binding site" evidence="6">
    <location>
        <position position="49"/>
    </location>
    <ligand>
        <name>ATP</name>
        <dbReference type="ChEBI" id="CHEBI:30616"/>
    </ligand>
</feature>
<sequence>MIYKPADNQLMLNRELGLLEFNRRVLAQAEDSSNPLLERLKFLCIVSSNLDEFFEVRMAWLKENMHHNATRLLPEGITPQQAFEWITREAHDLVERQYHLFGQMILPALAAEGIHFFRRTVWTDAQREWIRDYFFRELMPVLTPIGLDPSHPFPRVLNKSLNFIVELEGRDAFGRNSGIAIVQAPRILPRFVKIPSDVSGVEHGFVFLSSILHAHVDELFAGMQAKGCYQFRVTRDSDVSVDDDDIKDLRAALEGELSQRPFGNAVRLEVADNCPMHLQDFLKSQFRLDDVDVYRVNGPVNLVRLMQVPDQVERPDLKFEPFMPGMPTELRKNPDVFAAIRHGDILLHHPYQSFTPVIDLLAQAALDPSVVAIKMTVYRTGSDSALMDALVEAARRGKEVTAVVELMARFDEEANINWAAKLERAGAHVVYGVYGYKTHAKMLLIVRREEGKLRRYAHVGTGNYHPRTAKLYTDFGLMTTNDEITSDVNDVFMQLTGLGLAGDHYQLWQSPFTLQPNVLKALDREISHARAGKKAVVIAKMNALLEPTVIEKLYEASQAGVTIHLIVRGVCALRPGIPGVSDNIRVRSIIGRFLEHHRVFYFYNDGAEDLYLSSADWMGRNLFRRIEIAFPILDPKIKKRVIREGLRPFLVDNAQAWEMQSDGRYRRKNVRGGKRRSAQGMLLADLQAGPRT</sequence>
<feature type="domain" description="Polyphosphate kinase C-terminal" evidence="10">
    <location>
        <begin position="509"/>
        <end position="679"/>
    </location>
</feature>
<dbReference type="NCBIfam" id="TIGR03705">
    <property type="entry name" value="poly_P_kin"/>
    <property type="match status" value="1"/>
</dbReference>
<comment type="PTM">
    <text evidence="6 7">An intermediate of this reaction is the autophosphorylated ppk in which a phosphate is covalently linked to a histidine residue through a N-P bond.</text>
</comment>
<dbReference type="InterPro" id="IPR025200">
    <property type="entry name" value="PPK_C_dom2"/>
</dbReference>
<dbReference type="Pfam" id="PF02503">
    <property type="entry name" value="PP_kinase"/>
    <property type="match status" value="1"/>
</dbReference>
<evidence type="ECO:0000259" key="10">
    <source>
        <dbReference type="Pfam" id="PF13090"/>
    </source>
</evidence>
<feature type="binding site" evidence="6">
    <location>
        <position position="409"/>
    </location>
    <ligand>
        <name>Mg(2+)</name>
        <dbReference type="ChEBI" id="CHEBI:18420"/>
    </ligand>
</feature>
<dbReference type="AlphaFoldDB" id="A0A0N0XGU8"/>
<dbReference type="PANTHER" id="PTHR30218:SF0">
    <property type="entry name" value="POLYPHOSPHATE KINASE"/>
    <property type="match status" value="1"/>
</dbReference>
<keyword evidence="5 6" id="KW-0067">ATP-binding</keyword>
<dbReference type="InterPro" id="IPR041108">
    <property type="entry name" value="PP_kinase_C_1"/>
</dbReference>
<dbReference type="GO" id="GO:0006799">
    <property type="term" value="P:polyphosphate biosynthetic process"/>
    <property type="evidence" value="ECO:0007669"/>
    <property type="project" value="UniProtKB-UniRule"/>
</dbReference>
<feature type="domain" description="Polyphosphate kinase C-terminal" evidence="11">
    <location>
        <begin position="335"/>
        <end position="497"/>
    </location>
</feature>
<dbReference type="CDD" id="cd09165">
    <property type="entry name" value="PLDc_PaPPK1_C1_like"/>
    <property type="match status" value="1"/>
</dbReference>
<dbReference type="Gene3D" id="3.30.1840.10">
    <property type="entry name" value="Polyphosphate kinase middle domain"/>
    <property type="match status" value="1"/>
</dbReference>
<dbReference type="GO" id="GO:0005524">
    <property type="term" value="F:ATP binding"/>
    <property type="evidence" value="ECO:0007669"/>
    <property type="project" value="UniProtKB-KW"/>
</dbReference>
<comment type="catalytic activity">
    <reaction evidence="6 7">
        <text>[phosphate](n) + ATP = [phosphate](n+1) + ADP</text>
        <dbReference type="Rhea" id="RHEA:19573"/>
        <dbReference type="Rhea" id="RHEA-COMP:9859"/>
        <dbReference type="Rhea" id="RHEA-COMP:14280"/>
        <dbReference type="ChEBI" id="CHEBI:16838"/>
        <dbReference type="ChEBI" id="CHEBI:30616"/>
        <dbReference type="ChEBI" id="CHEBI:456216"/>
        <dbReference type="EC" id="2.7.4.1"/>
    </reaction>
</comment>
<dbReference type="InterPro" id="IPR024953">
    <property type="entry name" value="PP_kinase_middle"/>
</dbReference>
<evidence type="ECO:0000256" key="2">
    <source>
        <dbReference type="ARBA" id="ARBA00022679"/>
    </source>
</evidence>
<dbReference type="PIRSF" id="PIRSF015589">
    <property type="entry name" value="PP_kinase"/>
    <property type="match status" value="1"/>
</dbReference>